<evidence type="ECO:0000313" key="3">
    <source>
        <dbReference type="Proteomes" id="UP000076871"/>
    </source>
</evidence>
<dbReference type="AlphaFoldDB" id="A0A165FT45"/>
<sequence length="200" mass="21802">MVPVYGRGRSQLRGICNEPAAEAFWGGAWPQPHLGCWGREADGCGMEASAWAVISDRRTRQRGDEVTAPYAHCVHGTLILAQIRTFAVQITLGHRVWSEPGQEQDTGNWDRDLPRSESLPHIWKRQKRANGRTHALGSAIPCGRKQRERQEGARIWRSDAAKGLAGAPDVEAAADRGSGRASGSSDSGILFGVLGRRCPN</sequence>
<feature type="region of interest" description="Disordered" evidence="1">
    <location>
        <begin position="160"/>
        <end position="187"/>
    </location>
</feature>
<dbReference type="RefSeq" id="XP_040767116.1">
    <property type="nucleotide sequence ID" value="XM_040911519.1"/>
</dbReference>
<dbReference type="EMBL" id="KV427612">
    <property type="protein sequence ID" value="KZT09376.1"/>
    <property type="molecule type" value="Genomic_DNA"/>
</dbReference>
<keyword evidence="3" id="KW-1185">Reference proteome</keyword>
<proteinExistence type="predicted"/>
<name>A0A165FT45_9APHY</name>
<evidence type="ECO:0000256" key="1">
    <source>
        <dbReference type="SAM" id="MobiDB-lite"/>
    </source>
</evidence>
<dbReference type="Proteomes" id="UP000076871">
    <property type="component" value="Unassembled WGS sequence"/>
</dbReference>
<evidence type="ECO:0000313" key="2">
    <source>
        <dbReference type="EMBL" id="KZT09376.1"/>
    </source>
</evidence>
<accession>A0A165FT45</accession>
<dbReference type="GeneID" id="63828547"/>
<dbReference type="InParanoid" id="A0A165FT45"/>
<protein>
    <submittedName>
        <fullName evidence="2">Uncharacterized protein</fullName>
    </submittedName>
</protein>
<reference evidence="2 3" key="1">
    <citation type="journal article" date="2016" name="Mol. Biol. Evol.">
        <title>Comparative Genomics of Early-Diverging Mushroom-Forming Fungi Provides Insights into the Origins of Lignocellulose Decay Capabilities.</title>
        <authorList>
            <person name="Nagy L.G."/>
            <person name="Riley R."/>
            <person name="Tritt A."/>
            <person name="Adam C."/>
            <person name="Daum C."/>
            <person name="Floudas D."/>
            <person name="Sun H."/>
            <person name="Yadav J.S."/>
            <person name="Pangilinan J."/>
            <person name="Larsson K.H."/>
            <person name="Matsuura K."/>
            <person name="Barry K."/>
            <person name="Labutti K."/>
            <person name="Kuo R."/>
            <person name="Ohm R.A."/>
            <person name="Bhattacharya S.S."/>
            <person name="Shirouzu T."/>
            <person name="Yoshinaga Y."/>
            <person name="Martin F.M."/>
            <person name="Grigoriev I.V."/>
            <person name="Hibbett D.S."/>
        </authorList>
    </citation>
    <scope>NUCLEOTIDE SEQUENCE [LARGE SCALE GENOMIC DNA]</scope>
    <source>
        <strain evidence="2 3">93-53</strain>
    </source>
</reference>
<gene>
    <name evidence="2" type="ORF">LAESUDRAFT_748511</name>
</gene>
<organism evidence="2 3">
    <name type="scientific">Laetiporus sulphureus 93-53</name>
    <dbReference type="NCBI Taxonomy" id="1314785"/>
    <lineage>
        <taxon>Eukaryota</taxon>
        <taxon>Fungi</taxon>
        <taxon>Dikarya</taxon>
        <taxon>Basidiomycota</taxon>
        <taxon>Agaricomycotina</taxon>
        <taxon>Agaricomycetes</taxon>
        <taxon>Polyporales</taxon>
        <taxon>Laetiporus</taxon>
    </lineage>
</organism>